<feature type="transmembrane region" description="Helical" evidence="10">
    <location>
        <begin position="47"/>
        <end position="70"/>
    </location>
</feature>
<dbReference type="EMBL" id="JAJEQF010000004">
    <property type="protein sequence ID" value="MCC2166650.1"/>
    <property type="molecule type" value="Genomic_DNA"/>
</dbReference>
<keyword evidence="3 10" id="KW-0808">Transferase</keyword>
<evidence type="ECO:0000256" key="8">
    <source>
        <dbReference type="ARBA" id="ARBA00023209"/>
    </source>
</evidence>
<evidence type="ECO:0000256" key="10">
    <source>
        <dbReference type="HAMAP-Rule" id="MF_01043"/>
    </source>
</evidence>
<comment type="pathway">
    <text evidence="10">Lipid metabolism; phospholipid metabolism.</text>
</comment>
<dbReference type="PANTHER" id="PTHR30309:SF0">
    <property type="entry name" value="GLYCEROL-3-PHOSPHATE ACYLTRANSFERASE-RELATED"/>
    <property type="match status" value="1"/>
</dbReference>
<dbReference type="EC" id="2.3.1.275" evidence="10"/>
<evidence type="ECO:0000256" key="3">
    <source>
        <dbReference type="ARBA" id="ARBA00022679"/>
    </source>
</evidence>
<evidence type="ECO:0000256" key="4">
    <source>
        <dbReference type="ARBA" id="ARBA00022692"/>
    </source>
</evidence>
<keyword evidence="8 10" id="KW-0594">Phospholipid biosynthesis</keyword>
<gene>
    <name evidence="10 11" type="primary">plsY</name>
    <name evidence="11" type="ORF">LKD45_02855</name>
</gene>
<evidence type="ECO:0000256" key="6">
    <source>
        <dbReference type="ARBA" id="ARBA00023098"/>
    </source>
</evidence>
<dbReference type="Pfam" id="PF02660">
    <property type="entry name" value="G3P_acyltransf"/>
    <property type="match status" value="1"/>
</dbReference>
<evidence type="ECO:0000256" key="1">
    <source>
        <dbReference type="ARBA" id="ARBA00022475"/>
    </source>
</evidence>
<evidence type="ECO:0000313" key="11">
    <source>
        <dbReference type="EMBL" id="MCC2166650.1"/>
    </source>
</evidence>
<feature type="transmembrane region" description="Helical" evidence="10">
    <location>
        <begin position="174"/>
        <end position="191"/>
    </location>
</feature>
<organism evidence="11 12">
    <name type="scientific">Gallintestinimicrobium propionicum</name>
    <dbReference type="NCBI Taxonomy" id="2981770"/>
    <lineage>
        <taxon>Bacteria</taxon>
        <taxon>Bacillati</taxon>
        <taxon>Bacillota</taxon>
        <taxon>Clostridia</taxon>
        <taxon>Lachnospirales</taxon>
        <taxon>Lachnospiraceae</taxon>
        <taxon>Gallintestinimicrobium</taxon>
    </lineage>
</organism>
<keyword evidence="4 10" id="KW-0812">Transmembrane</keyword>
<comment type="function">
    <text evidence="10">Catalyzes the transfer of an acyl group from acyl-phosphate (acyl-PO(4)) to glycerol-3-phosphate (G3P) to form lysophosphatidic acid (LPA). This enzyme utilizes acyl-phosphate as fatty acyl donor, but not acyl-CoA or acyl-ACP.</text>
</comment>
<evidence type="ECO:0000313" key="12">
    <source>
        <dbReference type="Proteomes" id="UP001199355"/>
    </source>
</evidence>
<dbReference type="NCBIfam" id="TIGR00023">
    <property type="entry name" value="glycerol-3-phosphate 1-O-acyltransferase PlsY"/>
    <property type="match status" value="1"/>
</dbReference>
<evidence type="ECO:0000256" key="7">
    <source>
        <dbReference type="ARBA" id="ARBA00023136"/>
    </source>
</evidence>
<evidence type="ECO:0000256" key="5">
    <source>
        <dbReference type="ARBA" id="ARBA00022989"/>
    </source>
</evidence>
<feature type="transmembrane region" description="Helical" evidence="10">
    <location>
        <begin position="82"/>
        <end position="100"/>
    </location>
</feature>
<reference evidence="11 12" key="1">
    <citation type="submission" date="2021-10" db="EMBL/GenBank/DDBJ databases">
        <title>Anaerobic single-cell dispensing facilitates the cultivation of human gut bacteria.</title>
        <authorList>
            <person name="Afrizal A."/>
        </authorList>
    </citation>
    <scope>NUCLEOTIDE SEQUENCE [LARGE SCALE GENOMIC DNA]</scope>
    <source>
        <strain evidence="11 12">CLA-AA-H244</strain>
    </source>
</reference>
<sequence length="219" mass="24034">MERLVCVAIGYLFGLFQTAYIYGKLHGIDIRNYGSGNAGTTNTLRVLGTKAGLIVLAGDILKCILAIAAVRLLFAGGVHEDMYYLLAMYAALGAILGHDYPFYLGFKGGKGIAATAGLILAIHPAFIPMGVILFFGTFLLTHYVSLGSLLVYAGFLIEMVIMGQMDLFSMPVGHRTEMYVIAAFLTAMAYWKHRENIKRLLSGTERKTYLFKKNKEALN</sequence>
<feature type="transmembrane region" description="Helical" evidence="10">
    <location>
        <begin position="112"/>
        <end position="136"/>
    </location>
</feature>
<dbReference type="InterPro" id="IPR003811">
    <property type="entry name" value="G3P_acylTferase_PlsY"/>
</dbReference>
<keyword evidence="6 10" id="KW-0443">Lipid metabolism</keyword>
<dbReference type="GO" id="GO:0005886">
    <property type="term" value="C:plasma membrane"/>
    <property type="evidence" value="ECO:0007669"/>
    <property type="project" value="UniProtKB-SubCell"/>
</dbReference>
<feature type="transmembrane region" description="Helical" evidence="10">
    <location>
        <begin position="143"/>
        <end position="162"/>
    </location>
</feature>
<keyword evidence="11" id="KW-0012">Acyltransferase</keyword>
<comment type="subcellular location">
    <subcellularLocation>
        <location evidence="10">Cell membrane</location>
        <topology evidence="10">Multi-pass membrane protein</topology>
    </subcellularLocation>
</comment>
<dbReference type="PANTHER" id="PTHR30309">
    <property type="entry name" value="INNER MEMBRANE PROTEIN YGIH"/>
    <property type="match status" value="1"/>
</dbReference>
<keyword evidence="12" id="KW-1185">Reference proteome</keyword>
<dbReference type="AlphaFoldDB" id="A0AAE3DJW7"/>
<dbReference type="RefSeq" id="WP_308727771.1">
    <property type="nucleotide sequence ID" value="NZ_JAJEQF010000004.1"/>
</dbReference>
<keyword evidence="5 10" id="KW-1133">Transmembrane helix</keyword>
<dbReference type="GO" id="GO:0008654">
    <property type="term" value="P:phospholipid biosynthetic process"/>
    <property type="evidence" value="ECO:0007669"/>
    <property type="project" value="UniProtKB-UniRule"/>
</dbReference>
<protein>
    <recommendedName>
        <fullName evidence="10">Glycerol-3-phosphate acyltransferase</fullName>
    </recommendedName>
    <alternativeName>
        <fullName evidence="10">Acyl-PO4 G3P acyltransferase</fullName>
    </alternativeName>
    <alternativeName>
        <fullName evidence="10">Acyl-phosphate--glycerol-3-phosphate acyltransferase</fullName>
    </alternativeName>
    <alternativeName>
        <fullName evidence="10">G3P acyltransferase</fullName>
        <shortName evidence="10">GPAT</shortName>
        <ecNumber evidence="10">2.3.1.275</ecNumber>
    </alternativeName>
    <alternativeName>
        <fullName evidence="10">Lysophosphatidic acid synthase</fullName>
        <shortName evidence="10">LPA synthase</shortName>
    </alternativeName>
</protein>
<comment type="caution">
    <text evidence="11">The sequence shown here is derived from an EMBL/GenBank/DDBJ whole genome shotgun (WGS) entry which is preliminary data.</text>
</comment>
<dbReference type="SMART" id="SM01207">
    <property type="entry name" value="G3P_acyltransf"/>
    <property type="match status" value="1"/>
</dbReference>
<name>A0AAE3DJW7_9FIRM</name>
<keyword evidence="1 10" id="KW-1003">Cell membrane</keyword>
<proteinExistence type="inferred from homology"/>
<keyword evidence="2 10" id="KW-0444">Lipid biosynthesis</keyword>
<accession>A0AAE3DJW7</accession>
<keyword evidence="7 10" id="KW-0472">Membrane</keyword>
<dbReference type="HAMAP" id="MF_01043">
    <property type="entry name" value="PlsY"/>
    <property type="match status" value="1"/>
</dbReference>
<comment type="subunit">
    <text evidence="10">Probably interacts with PlsX.</text>
</comment>
<keyword evidence="9 10" id="KW-1208">Phospholipid metabolism</keyword>
<comment type="catalytic activity">
    <reaction evidence="10">
        <text>an acyl phosphate + sn-glycerol 3-phosphate = a 1-acyl-sn-glycero-3-phosphate + phosphate</text>
        <dbReference type="Rhea" id="RHEA:34075"/>
        <dbReference type="ChEBI" id="CHEBI:43474"/>
        <dbReference type="ChEBI" id="CHEBI:57597"/>
        <dbReference type="ChEBI" id="CHEBI:57970"/>
        <dbReference type="ChEBI" id="CHEBI:59918"/>
        <dbReference type="EC" id="2.3.1.275"/>
    </reaction>
</comment>
<dbReference type="GO" id="GO:0043772">
    <property type="term" value="F:acyl-phosphate glycerol-3-phosphate acyltransferase activity"/>
    <property type="evidence" value="ECO:0007669"/>
    <property type="project" value="UniProtKB-UniRule"/>
</dbReference>
<dbReference type="Proteomes" id="UP001199355">
    <property type="component" value="Unassembled WGS sequence"/>
</dbReference>
<comment type="similarity">
    <text evidence="10">Belongs to the PlsY family.</text>
</comment>
<evidence type="ECO:0000256" key="2">
    <source>
        <dbReference type="ARBA" id="ARBA00022516"/>
    </source>
</evidence>
<evidence type="ECO:0000256" key="9">
    <source>
        <dbReference type="ARBA" id="ARBA00023264"/>
    </source>
</evidence>